<dbReference type="InterPro" id="IPR013083">
    <property type="entry name" value="Znf_RING/FYVE/PHD"/>
</dbReference>
<dbReference type="Gene3D" id="3.30.40.10">
    <property type="entry name" value="Zinc/RING finger domain, C3HC4 (zinc finger)"/>
    <property type="match status" value="1"/>
</dbReference>
<name>K0SG21_THAOC</name>
<sequence length="660" mass="75536">MPPDDLLTMKPDSAILRILSSTDSLHSWGSLAMHWDNAREIDIFMAANGQPKTSAFSAEKTTVEESLVEQHISIPSSITSVSDTGTSSTMSSYEPNNEWMASGDRSDPTLQMMDNELVPSLTYDGYRDDVKKLEAAFFDGGADDILFVETLFKVQQKQKIHEGDRTHPQLLKLDRLRRILNYDGWEEDFRQAEEAHLESGFLVDKKIVEELNPFTNAYRRLQNRQAIYDGDRSDPWLMRLDSLHLTYPGWEKDVQSAMRQYSDGCAPLFDTIEERQRVYEGDRSSPRLVALDDLKTRLSYPGHESDVAAIEEKHLTNIWFSHDVCDIFRSQLKQLRVKQSEYEGFVDHSLYYHPVQRQIIETHWSFRGWQEEVERIRQSEPSDSLFPCELERFEICQMFHDGDYTRHPLLIGLKQLKLSYPGWERDREAYESSLCRNYDSLNRYKFENLLVGMRNKQRAYNGYLLNQRRQRMAVGKELNIGECVICWEANRTHVFIPCGHLSTKAWLPSLQRSACLSENGVIHQRTNQRTKKVLPLQQKEGSNKDQGNVDRRGPRRTAPLGLSVPARRVEPVQVLVRPPGILLRLILLATGLRGGRPLRLRGGRRRAAYPRELATVVPAESGPLPDGVRREHPVEDGAGRLPPLEARRGGGVGRGAVGAE</sequence>
<protein>
    <submittedName>
        <fullName evidence="2">Uncharacterized protein</fullName>
    </submittedName>
</protein>
<feature type="compositionally biased region" description="Basic and acidic residues" evidence="1">
    <location>
        <begin position="627"/>
        <end position="638"/>
    </location>
</feature>
<keyword evidence="3" id="KW-1185">Reference proteome</keyword>
<feature type="compositionally biased region" description="Gly residues" evidence="1">
    <location>
        <begin position="649"/>
        <end position="660"/>
    </location>
</feature>
<dbReference type="eggNOG" id="ENOG502SF02">
    <property type="taxonomic scope" value="Eukaryota"/>
</dbReference>
<accession>K0SG21</accession>
<evidence type="ECO:0000313" key="3">
    <source>
        <dbReference type="Proteomes" id="UP000266841"/>
    </source>
</evidence>
<feature type="region of interest" description="Disordered" evidence="1">
    <location>
        <begin position="78"/>
        <end position="101"/>
    </location>
</feature>
<feature type="region of interest" description="Disordered" evidence="1">
    <location>
        <begin position="526"/>
        <end position="562"/>
    </location>
</feature>
<gene>
    <name evidence="2" type="ORF">THAOC_15011</name>
</gene>
<feature type="region of interest" description="Disordered" evidence="1">
    <location>
        <begin position="619"/>
        <end position="660"/>
    </location>
</feature>
<feature type="compositionally biased region" description="Polar residues" evidence="1">
    <location>
        <begin position="78"/>
        <end position="95"/>
    </location>
</feature>
<feature type="compositionally biased region" description="Basic and acidic residues" evidence="1">
    <location>
        <begin position="541"/>
        <end position="552"/>
    </location>
</feature>
<dbReference type="AlphaFoldDB" id="K0SG21"/>
<comment type="caution">
    <text evidence="2">The sequence shown here is derived from an EMBL/GenBank/DDBJ whole genome shotgun (WGS) entry which is preliminary data.</text>
</comment>
<organism evidence="2 3">
    <name type="scientific">Thalassiosira oceanica</name>
    <name type="common">Marine diatom</name>
    <dbReference type="NCBI Taxonomy" id="159749"/>
    <lineage>
        <taxon>Eukaryota</taxon>
        <taxon>Sar</taxon>
        <taxon>Stramenopiles</taxon>
        <taxon>Ochrophyta</taxon>
        <taxon>Bacillariophyta</taxon>
        <taxon>Coscinodiscophyceae</taxon>
        <taxon>Thalassiosirophycidae</taxon>
        <taxon>Thalassiosirales</taxon>
        <taxon>Thalassiosiraceae</taxon>
        <taxon>Thalassiosira</taxon>
    </lineage>
</organism>
<proteinExistence type="predicted"/>
<dbReference type="Proteomes" id="UP000266841">
    <property type="component" value="Unassembled WGS sequence"/>
</dbReference>
<evidence type="ECO:0000256" key="1">
    <source>
        <dbReference type="SAM" id="MobiDB-lite"/>
    </source>
</evidence>
<feature type="non-terminal residue" evidence="2">
    <location>
        <position position="660"/>
    </location>
</feature>
<reference evidence="2 3" key="1">
    <citation type="journal article" date="2012" name="Genome Biol.">
        <title>Genome and low-iron response of an oceanic diatom adapted to chronic iron limitation.</title>
        <authorList>
            <person name="Lommer M."/>
            <person name="Specht M."/>
            <person name="Roy A.S."/>
            <person name="Kraemer L."/>
            <person name="Andreson R."/>
            <person name="Gutowska M.A."/>
            <person name="Wolf J."/>
            <person name="Bergner S.V."/>
            <person name="Schilhabel M.B."/>
            <person name="Klostermeier U.C."/>
            <person name="Beiko R.G."/>
            <person name="Rosenstiel P."/>
            <person name="Hippler M."/>
            <person name="Laroche J."/>
        </authorList>
    </citation>
    <scope>NUCLEOTIDE SEQUENCE [LARGE SCALE GENOMIC DNA]</scope>
    <source>
        <strain evidence="2 3">CCMP1005</strain>
    </source>
</reference>
<evidence type="ECO:0000313" key="2">
    <source>
        <dbReference type="EMBL" id="EJK64275.1"/>
    </source>
</evidence>
<dbReference type="EMBL" id="AGNL01017455">
    <property type="protein sequence ID" value="EJK64275.1"/>
    <property type="molecule type" value="Genomic_DNA"/>
</dbReference>